<proteinExistence type="predicted"/>
<accession>A0ABR1NEN1</accession>
<evidence type="ECO:0000313" key="1">
    <source>
        <dbReference type="EMBL" id="KAK7613643.1"/>
    </source>
</evidence>
<name>A0ABR1NEN1_9PEZI</name>
<reference evidence="1 2" key="1">
    <citation type="submission" date="2024-04" db="EMBL/GenBank/DDBJ databases">
        <title>Phyllosticta paracitricarpa is synonymous to the EU quarantine fungus P. citricarpa based on phylogenomic analyses.</title>
        <authorList>
            <consortium name="Lawrence Berkeley National Laboratory"/>
            <person name="Van ingen-buijs V.A."/>
            <person name="Van westerhoven A.C."/>
            <person name="Haridas S."/>
            <person name="Skiadas P."/>
            <person name="Martin F."/>
            <person name="Groenewald J.Z."/>
            <person name="Crous P.W."/>
            <person name="Seidl M.F."/>
        </authorList>
    </citation>
    <scope>NUCLEOTIDE SEQUENCE [LARGE SCALE GENOMIC DNA]</scope>
    <source>
        <strain evidence="1 2">CBS 141358</strain>
    </source>
</reference>
<organism evidence="1 2">
    <name type="scientific">Phyllosticta paracitricarpa</name>
    <dbReference type="NCBI Taxonomy" id="2016321"/>
    <lineage>
        <taxon>Eukaryota</taxon>
        <taxon>Fungi</taxon>
        <taxon>Dikarya</taxon>
        <taxon>Ascomycota</taxon>
        <taxon>Pezizomycotina</taxon>
        <taxon>Dothideomycetes</taxon>
        <taxon>Dothideomycetes incertae sedis</taxon>
        <taxon>Botryosphaeriales</taxon>
        <taxon>Phyllostictaceae</taxon>
        <taxon>Phyllosticta</taxon>
    </lineage>
</organism>
<protein>
    <submittedName>
        <fullName evidence="1">Uncharacterized protein</fullName>
    </submittedName>
</protein>
<dbReference type="Proteomes" id="UP001367316">
    <property type="component" value="Unassembled WGS sequence"/>
</dbReference>
<gene>
    <name evidence="1" type="ORF">JOL62DRAFT_387260</name>
</gene>
<keyword evidence="2" id="KW-1185">Reference proteome</keyword>
<evidence type="ECO:0000313" key="2">
    <source>
        <dbReference type="Proteomes" id="UP001367316"/>
    </source>
</evidence>
<dbReference type="EMBL" id="JBBPBF010000006">
    <property type="protein sequence ID" value="KAK7613643.1"/>
    <property type="molecule type" value="Genomic_DNA"/>
</dbReference>
<comment type="caution">
    <text evidence="1">The sequence shown here is derived from an EMBL/GenBank/DDBJ whole genome shotgun (WGS) entry which is preliminary data.</text>
</comment>
<sequence length="237" mass="26185">MLPRRPLPTHWINQSARVPQLAMNLPVGCFEYSITRALSTRESELLCHHPQQQQIVQLALLRFGAVSTAYEGGLPAGRVRRAVATSGVDQSSRRMRSIRYAGIKQFWSCTGPGFGQRSRGPSGHDCDHDWAERMAATRSAGRGRAAAAAAERTGCLVRPGRYTQERGLAGRLWGFGNGRCRQRCRGTRETLFTRGRVCSRRSSCEVRGVRCESKSASPVPQLRSAVKLDRGEGEEAM</sequence>